<feature type="binding site" evidence="6">
    <location>
        <position position="128"/>
    </location>
    <ligand>
        <name>L-histidine</name>
        <dbReference type="ChEBI" id="CHEBI:57595"/>
    </ligand>
</feature>
<evidence type="ECO:0000256" key="2">
    <source>
        <dbReference type="ARBA" id="ARBA00012815"/>
    </source>
</evidence>
<evidence type="ECO:0000259" key="7">
    <source>
        <dbReference type="PROSITE" id="PS50862"/>
    </source>
</evidence>
<dbReference type="SUPFAM" id="SSF55681">
    <property type="entry name" value="Class II aaRS and biotin synthetases"/>
    <property type="match status" value="1"/>
</dbReference>
<feature type="binding site" evidence="6">
    <location>
        <begin position="79"/>
        <end position="81"/>
    </location>
    <ligand>
        <name>L-histidine</name>
        <dbReference type="ChEBI" id="CHEBI:57595"/>
    </ligand>
</feature>
<dbReference type="EC" id="6.1.1.21" evidence="2"/>
<dbReference type="SUPFAM" id="SSF52954">
    <property type="entry name" value="Class II aaRS ABD-related"/>
    <property type="match status" value="1"/>
</dbReference>
<dbReference type="Gene3D" id="3.40.50.800">
    <property type="entry name" value="Anticodon-binding domain"/>
    <property type="match status" value="1"/>
</dbReference>
<evidence type="ECO:0000256" key="6">
    <source>
        <dbReference type="PIRSR" id="PIRSR001549-1"/>
    </source>
</evidence>
<dbReference type="PANTHER" id="PTHR43707">
    <property type="entry name" value="HISTIDYL-TRNA SYNTHETASE"/>
    <property type="match status" value="1"/>
</dbReference>
<sequence>MQPLRGTKDILPNETIFWQHIYNKAFKILSLSNYHEIRTPILETTTLFKRSIGNGTDIVNKEMYSFIDQGERQITLRPEGTASIARAFISNKLYVDQQVKRMWYIGPMFRYERPQSGRQRQFHQLGIECIGSMSPMADAEVIRLAISILRSLQCPEYQIEINSIGNIVERNEYKEALINYLSKYYNDLDNNDKHKLSTNALKILDSKNQQTQKILDHAPVLTYYLGYKSKAHFNKVCEYLNDMQIEYHINHKLVRGLDYYNDTAFEIKTQLLGSQDTICGGGRYDTLIKQLGGPDTPSVGWAMGIERLLLLINKIISIDINKPIIYLATEGMQAQKNIWKIINILEEEEISFELDLNHKSFQKQLKKANKSGAQACFILGDNEVKDNSLTVKWMQTGLQETINLSSLPNLLQEIQAKKLDKVVL</sequence>
<dbReference type="InterPro" id="IPR004154">
    <property type="entry name" value="Anticodon-bd"/>
</dbReference>
<feature type="binding site" evidence="6">
    <location>
        <position position="124"/>
    </location>
    <ligand>
        <name>L-histidine</name>
        <dbReference type="ChEBI" id="CHEBI:57595"/>
    </ligand>
</feature>
<dbReference type="PROSITE" id="PS50862">
    <property type="entry name" value="AA_TRNA_LIGASE_II"/>
    <property type="match status" value="1"/>
</dbReference>
<dbReference type="GO" id="GO:0004821">
    <property type="term" value="F:histidine-tRNA ligase activity"/>
    <property type="evidence" value="ECO:0007669"/>
    <property type="project" value="UniProtKB-EC"/>
</dbReference>
<keyword evidence="3" id="KW-0547">Nucleotide-binding</keyword>
<feature type="binding site" evidence="6">
    <location>
        <position position="255"/>
    </location>
    <ligand>
        <name>L-histidine</name>
        <dbReference type="ChEBI" id="CHEBI:57595"/>
    </ligand>
</feature>
<dbReference type="AlphaFoldDB" id="A0A1C9C8B0"/>
<dbReference type="EMBL" id="KX284710">
    <property type="protein sequence ID" value="AOM64625.1"/>
    <property type="molecule type" value="Genomic_DNA"/>
</dbReference>
<dbReference type="InterPro" id="IPR041715">
    <property type="entry name" value="HisRS-like_core"/>
</dbReference>
<keyword evidence="8" id="KW-0436">Ligase</keyword>
<name>A0A1C9C8B0_9FLOR</name>
<keyword evidence="8" id="KW-0030">Aminoacyl-tRNA synthetase</keyword>
<geneLocation type="plastid" evidence="8"/>
<protein>
    <recommendedName>
        <fullName evidence="2">histidine--tRNA ligase</fullName>
        <ecNumber evidence="2">6.1.1.21</ecNumber>
    </recommendedName>
    <alternativeName>
        <fullName evidence="4">Histidyl-tRNA synthetase</fullName>
    </alternativeName>
</protein>
<feature type="binding site" evidence="6">
    <location>
        <position position="110"/>
    </location>
    <ligand>
        <name>L-histidine</name>
        <dbReference type="ChEBI" id="CHEBI:57595"/>
    </ligand>
</feature>
<dbReference type="GO" id="GO:0005524">
    <property type="term" value="F:ATP binding"/>
    <property type="evidence" value="ECO:0007669"/>
    <property type="project" value="InterPro"/>
</dbReference>
<dbReference type="InterPro" id="IPR036621">
    <property type="entry name" value="Anticodon-bd_dom_sf"/>
</dbReference>
<dbReference type="InterPro" id="IPR004516">
    <property type="entry name" value="HisRS/HisZ"/>
</dbReference>
<gene>
    <name evidence="8" type="primary">syh</name>
    <name evidence="8" type="ORF">Riqu_146</name>
</gene>
<dbReference type="GO" id="GO:0006427">
    <property type="term" value="P:histidyl-tRNA aminoacylation"/>
    <property type="evidence" value="ECO:0007669"/>
    <property type="project" value="InterPro"/>
</dbReference>
<accession>A0A1C9C8B0</accession>
<dbReference type="CDD" id="cd00773">
    <property type="entry name" value="HisRS-like_core"/>
    <property type="match status" value="1"/>
</dbReference>
<organism evidence="8">
    <name type="scientific">Riquetophycus sp</name>
    <dbReference type="NCBI Taxonomy" id="1897556"/>
    <lineage>
        <taxon>Eukaryota</taxon>
        <taxon>Rhodophyta</taxon>
        <taxon>Florideophyceae</taxon>
        <taxon>Rhodymeniophycidae</taxon>
        <taxon>Peyssonneliales</taxon>
        <taxon>Peyssonneliaceae</taxon>
        <taxon>Riquetophycus</taxon>
    </lineage>
</organism>
<dbReference type="Gene3D" id="3.30.930.10">
    <property type="entry name" value="Bira Bifunctional Protein, Domain 2"/>
    <property type="match status" value="1"/>
</dbReference>
<dbReference type="InterPro" id="IPR045864">
    <property type="entry name" value="aa-tRNA-synth_II/BPL/LPL"/>
</dbReference>
<feature type="binding site" evidence="6">
    <location>
        <begin position="259"/>
        <end position="260"/>
    </location>
    <ligand>
        <name>L-histidine</name>
        <dbReference type="ChEBI" id="CHEBI:57595"/>
    </ligand>
</feature>
<evidence type="ECO:0000256" key="5">
    <source>
        <dbReference type="ARBA" id="ARBA00047639"/>
    </source>
</evidence>
<evidence type="ECO:0000256" key="4">
    <source>
        <dbReference type="ARBA" id="ARBA00030619"/>
    </source>
</evidence>
<dbReference type="Pfam" id="PF03129">
    <property type="entry name" value="HGTP_anticodon"/>
    <property type="match status" value="1"/>
</dbReference>
<reference evidence="8" key="1">
    <citation type="journal article" date="2016" name="BMC Biol.">
        <title>Parallel evolution of highly conserved plastid genome architecture in red seaweeds and seed plants.</title>
        <authorList>
            <person name="Lee J."/>
            <person name="Cho C.H."/>
            <person name="Park S.I."/>
            <person name="Choi J.W."/>
            <person name="Song H.S."/>
            <person name="West J.A."/>
            <person name="Bhattacharya D."/>
            <person name="Yoon H.S."/>
        </authorList>
    </citation>
    <scope>NUCLEOTIDE SEQUENCE</scope>
</reference>
<keyword evidence="8" id="KW-0934">Plastid</keyword>
<comment type="similarity">
    <text evidence="1">Belongs to the class-II aminoacyl-tRNA synthetase family.</text>
</comment>
<dbReference type="PANTHER" id="PTHR43707:SF1">
    <property type="entry name" value="HISTIDINE--TRNA LIGASE, MITOCHONDRIAL-RELATED"/>
    <property type="match status" value="1"/>
</dbReference>
<dbReference type="Pfam" id="PF13393">
    <property type="entry name" value="tRNA-synt_His"/>
    <property type="match status" value="1"/>
</dbReference>
<evidence type="ECO:0000256" key="3">
    <source>
        <dbReference type="ARBA" id="ARBA00022741"/>
    </source>
</evidence>
<dbReference type="GO" id="GO:0005737">
    <property type="term" value="C:cytoplasm"/>
    <property type="evidence" value="ECO:0007669"/>
    <property type="project" value="InterPro"/>
</dbReference>
<proteinExistence type="inferred from homology"/>
<feature type="domain" description="Aminoacyl-transfer RNA synthetases class-II family profile" evidence="7">
    <location>
        <begin position="1"/>
        <end position="323"/>
    </location>
</feature>
<dbReference type="InterPro" id="IPR006195">
    <property type="entry name" value="aa-tRNA-synth_II"/>
</dbReference>
<evidence type="ECO:0000256" key="1">
    <source>
        <dbReference type="ARBA" id="ARBA00008226"/>
    </source>
</evidence>
<dbReference type="NCBIfam" id="TIGR00442">
    <property type="entry name" value="hisS"/>
    <property type="match status" value="1"/>
</dbReference>
<evidence type="ECO:0000313" key="8">
    <source>
        <dbReference type="EMBL" id="AOM64625.1"/>
    </source>
</evidence>
<comment type="catalytic activity">
    <reaction evidence="5">
        <text>tRNA(His) + L-histidine + ATP = L-histidyl-tRNA(His) + AMP + diphosphate + H(+)</text>
        <dbReference type="Rhea" id="RHEA:17313"/>
        <dbReference type="Rhea" id="RHEA-COMP:9665"/>
        <dbReference type="Rhea" id="RHEA-COMP:9689"/>
        <dbReference type="ChEBI" id="CHEBI:15378"/>
        <dbReference type="ChEBI" id="CHEBI:30616"/>
        <dbReference type="ChEBI" id="CHEBI:33019"/>
        <dbReference type="ChEBI" id="CHEBI:57595"/>
        <dbReference type="ChEBI" id="CHEBI:78442"/>
        <dbReference type="ChEBI" id="CHEBI:78527"/>
        <dbReference type="ChEBI" id="CHEBI:456215"/>
        <dbReference type="EC" id="6.1.1.21"/>
    </reaction>
</comment>
<dbReference type="PIRSF" id="PIRSF001549">
    <property type="entry name" value="His-tRNA_synth"/>
    <property type="match status" value="1"/>
</dbReference>
<dbReference type="HAMAP" id="MF_00127">
    <property type="entry name" value="His_tRNA_synth"/>
    <property type="match status" value="1"/>
</dbReference>
<dbReference type="InterPro" id="IPR015807">
    <property type="entry name" value="His-tRNA-ligase"/>
</dbReference>